<dbReference type="AlphaFoldDB" id="E1JT42"/>
<name>E1JT42_SOLFR</name>
<keyword evidence="2" id="KW-1185">Reference proteome</keyword>
<dbReference type="EMBL" id="AECZ01000004">
    <property type="protein sequence ID" value="EFL52302.1"/>
    <property type="molecule type" value="Genomic_DNA"/>
</dbReference>
<dbReference type="STRING" id="596151.DesfrDRAFT_0791"/>
<comment type="caution">
    <text evidence="1">The sequence shown here is derived from an EMBL/GenBank/DDBJ whole genome shotgun (WGS) entry which is preliminary data.</text>
</comment>
<reference evidence="1 2" key="1">
    <citation type="submission" date="2010-08" db="EMBL/GenBank/DDBJ databases">
        <title>The draft genome of Desulfovibrio fructosovorans JJ.</title>
        <authorList>
            <consortium name="US DOE Joint Genome Institute (JGI-PGF)"/>
            <person name="Lucas S."/>
            <person name="Copeland A."/>
            <person name="Lapidus A."/>
            <person name="Cheng J.-F."/>
            <person name="Bruce D."/>
            <person name="Goodwin L."/>
            <person name="Pitluck S."/>
            <person name="Land M.L."/>
            <person name="Hauser L."/>
            <person name="Chang Y.-J."/>
            <person name="Jeffries C."/>
            <person name="Wall J.D."/>
            <person name="Stahl D.A."/>
            <person name="Arkin A.P."/>
            <person name="Dehal P."/>
            <person name="Stolyar S.M."/>
            <person name="Hazen T.C."/>
            <person name="Woyke T.J."/>
        </authorList>
    </citation>
    <scope>NUCLEOTIDE SEQUENCE [LARGE SCALE GENOMIC DNA]</scope>
    <source>
        <strain evidence="1 2">JJ</strain>
    </source>
</reference>
<evidence type="ECO:0000313" key="1">
    <source>
        <dbReference type="EMBL" id="EFL52302.1"/>
    </source>
</evidence>
<gene>
    <name evidence="1" type="ORF">DesfrDRAFT_0791</name>
</gene>
<organism evidence="1 2">
    <name type="scientific">Solidesulfovibrio fructosivorans JJ]</name>
    <dbReference type="NCBI Taxonomy" id="596151"/>
    <lineage>
        <taxon>Bacteria</taxon>
        <taxon>Pseudomonadati</taxon>
        <taxon>Thermodesulfobacteriota</taxon>
        <taxon>Desulfovibrionia</taxon>
        <taxon>Desulfovibrionales</taxon>
        <taxon>Desulfovibrionaceae</taxon>
        <taxon>Solidesulfovibrio</taxon>
    </lineage>
</organism>
<evidence type="ECO:0000313" key="2">
    <source>
        <dbReference type="Proteomes" id="UP000006250"/>
    </source>
</evidence>
<accession>E1JT42</accession>
<dbReference type="RefSeq" id="WP_005991312.1">
    <property type="nucleotide sequence ID" value="NZ_AECZ01000004.1"/>
</dbReference>
<sequence length="237" mass="27484">MPLRRRLERDHGEKAGIIYFKYGFLGYAFEEKFGRIYKDPSEGIDTEKALEAVMAGKKISFSADNARDISALTKLNGSWLISVDDTTPKSYFYDLPRIQNIKIYPEGILHDPEKIGLEVYALNLITKAVESLFEEQKIADETLQSVYNLNFAGKTLRNADISRLAALWLWDKAHEKDRQNPAAFKEIYPLLKAKLNDKKRVIAGDWDQQDLKANRIRKHYEMTDYCIRHRTITHLNK</sequence>
<proteinExistence type="predicted"/>
<dbReference type="eggNOG" id="ENOG5031F42">
    <property type="taxonomic scope" value="Bacteria"/>
</dbReference>
<protein>
    <submittedName>
        <fullName evidence="1">Uncharacterized protein</fullName>
    </submittedName>
</protein>
<dbReference type="Proteomes" id="UP000006250">
    <property type="component" value="Unassembled WGS sequence"/>
</dbReference>